<accession>A0A1J5T634</accession>
<evidence type="ECO:0008006" key="2">
    <source>
        <dbReference type="Google" id="ProtNLM"/>
    </source>
</evidence>
<dbReference type="SUPFAM" id="SSF51126">
    <property type="entry name" value="Pectin lyase-like"/>
    <property type="match status" value="1"/>
</dbReference>
<dbReference type="SUPFAM" id="SSF117074">
    <property type="entry name" value="Hypothetical protein PA1324"/>
    <property type="match status" value="1"/>
</dbReference>
<dbReference type="InterPro" id="IPR006626">
    <property type="entry name" value="PbH1"/>
</dbReference>
<dbReference type="Gene3D" id="2.160.20.10">
    <property type="entry name" value="Single-stranded right-handed beta-helix, Pectin lyase-like"/>
    <property type="match status" value="1"/>
</dbReference>
<organism evidence="1">
    <name type="scientific">mine drainage metagenome</name>
    <dbReference type="NCBI Taxonomy" id="410659"/>
    <lineage>
        <taxon>unclassified sequences</taxon>
        <taxon>metagenomes</taxon>
        <taxon>ecological metagenomes</taxon>
    </lineage>
</organism>
<dbReference type="InterPro" id="IPR008972">
    <property type="entry name" value="Cupredoxin"/>
</dbReference>
<reference evidence="1" key="1">
    <citation type="submission" date="2016-10" db="EMBL/GenBank/DDBJ databases">
        <title>Sequence of Gallionella enrichment culture.</title>
        <authorList>
            <person name="Poehlein A."/>
            <person name="Muehling M."/>
            <person name="Daniel R."/>
        </authorList>
    </citation>
    <scope>NUCLEOTIDE SEQUENCE</scope>
</reference>
<evidence type="ECO:0000313" key="1">
    <source>
        <dbReference type="EMBL" id="OIR16354.1"/>
    </source>
</evidence>
<comment type="caution">
    <text evidence="1">The sequence shown here is derived from an EMBL/GenBank/DDBJ whole genome shotgun (WGS) entry which is preliminary data.</text>
</comment>
<proteinExistence type="predicted"/>
<dbReference type="InterPro" id="IPR011050">
    <property type="entry name" value="Pectin_lyase_fold/virulence"/>
</dbReference>
<sequence length="2876" mass="297050">MRDNILKLNKLAAATALSVFLLASGASFALNLTAGPAIANLPDGSTIPMWGYSCGTVVTGETATCAALNNSAGAGGWSPVVISVPTGQPLTINLTNNLSFTPTGSTTPNTVPTSLVIVGQLGGGLGTPQYGPVATHAPQVGTTWPIAGGSATFTPPPQGPRVQSFGMEVAATGATPTTGECASGCTLTWSNLRPGTYLIESGTHPSIQGPMGLYGILVVTTAPVGATAGTAYPLAGTTPAVTYNAEVPLLFSEIDPVQNGAVQTAVSTAGFSETKVWSGQPGGCGNPNSGVGIANTCYPPAVNYTPLYYMINGVAFNKTNAAISLFPALPGTTAAPVTGNVLVRMVNAGLRMHVPSIVGSLTGGNPTAVPPVPPASGFSLIAEDGNRLPGLPKVQSDVFMAAGKTYDVMINVPPAGGTALPVYDRELSLSGNAIERDAGMLAYISVNGTGLPAAGSLGAAVARPDTYNSLVAAQTLSVSDPSKGVIANDTNVYGVQLLVAPVNGTLTLAANGTFTYVPTGTATTDSFTYCANGTVVAGACSSGITATVSLAAATIESASGITCTATTYNASTATYLAVKTPGVLAGCKDAAGYPLTVNTSTVAAAGMTVLPDGNGGFTAVAPGPGTYTFTYQAQNSQGTLSAATTVTVVFPAGSGLGVTVLDGGDKKTQITDYRWVIEEDRTFYIDPSCTTNPPPAGCPSAGSGIVPTLGVNFHTSYMPFVAQGCTGPLSCEAGQTVIDPTTGSHVNTVCDISNGVCRPDPTGNGMTPVLPSQVALDPTKRYYISILPGDAANPFGAGYTGTPDCSKAGMAAGHCGHGMGGAPIGANCQTSGTTTTCVAPLTGATCTPAAGATTCIPPVTILAQPAPFQPGKLSVLVFEDDFPLNGEQDGGGGVDVLSPQEPGLGSFQIHLWDAMAGNGDFTGQMTYDMFNQPLTNSLDGTMDPNTGLNACPITKLGQGITGMIVTCPKYESDGKTLSPLAGQAVINNLMPGRFGVVATPGADRIARGEEWLQTNTLDGQKAHDAFIRIGEPSYFQEFGPAGYHVSIGFANPKIISSRLKEVCAGTDPSAPQYPAAANCGNTLKGTITGQRLSRTPDERLYESGSRDTYYWTQCYVSVGDPDGEDFAFAKCDAKGNFTLTGLPDGDWRITTFDQWNDQLVDGLSTPVRLGSATSVCPGSGSSQHVCNMGNIASTQWQTNLYTRTFIDDNRDGLSQSTEAGIPFANVAVRLRDGSLENLLVTDFTGTANFNETFPLFSWYTVETDVTRYKNTGTHVVYDVGGPADQTLTTCGGSVPGAGYPPCGTSVIGKNLANTVEQVSLPANLRLPGAVYCAGADCAGKTIQTPVSDPPSVCTTTNGATTCSTQLSSGRIDPPWLGGVEGWQGFPGQNNFLEFGKEPYVAGENGGIKGHVVYASTRPFDDPQMLVQTQWEPLVPHVTINLYQEGVASDGITPTLTLVDHTQTSSFDDWAQGFHADANGNMVPNMNCPGQGGAPGTPGGTALADLFFFSLYNQPEYLDFYNSQHGGAALTALPYNSQFKCYDGMHNWNQLQPAPYDGMYKFPSVTSTDPATGKPNGTNCTICSPDPVAAPDLYAGIPMLPPGKYVVEVVVPPGFELVKEEDKNILIGDNYIAPVTQQFGGLGNIFILPDQASVGAAYNANNAQNPTQGLGTKPNNQIVPGFVPEPTWPCVGEARIVPDYISLFPGSKEVAPFAGATRRLCDRKEVTLNDQMGAIAKFYVFTSTHIASKFTGGITDDYTSEFDPFSPQFGEKFAPPDLPVSVRDWAGNETNRVYADHWGAYNGMTYSTWEVNPPNPTGYAPTMMVFCMNDLGPTADIRSTIVNSAGTVVPNPNFGKIGTDPLFTQGYSQFCYELPFMPGTTQYLDTPVVPTSAFAGAGYNNADCAYPDATPAVKEVDGDGIGPWVSAAGHKLTITALGDQQVPNNAYNGPSATTAPYNQKTVNRHFGFGNTPGTVALIDKHGVSHPLTSVSWSDSTITGTVPKGVAECAVQQQVQYGGSTARCGQLVITAANGKESIDTVTVTIGGKAPTRLATNNPLTQNGPGSIQQAIDAAAPGDLIIVPAGTYNEMLLMWKPVRLQGVGAASSVINATTQPAGKLDPWRRQVNCLFGLTLDGWPISGAHPYDSSGTYTCSATMQFQVDRIPTEATIGWDATLNGNLAEMLQEPSLMGALEGAGITILAKGVNFPAGQDPFQLNAGEAAFPTGTTLLTNADCTTGSGGSNPYPSNFQCNPSAIDGMGITESSQGGGAVFVHAWGHNIQIANNRITANSGTLSGGINIGQGEYPPSYSQGAANLAPGSCESSEVTGVQLPYCHNLNVNVHHNAVTLNSSTGDELFSATPAGAGGVTFCTGADYYKFNYNWICGNLSSGDGGGVGHVGFSKNGEIEHNVIVFNQSTNPTIPTNGGGIVVMGAPDVDPTCGATTDQDCVSAPGSIGPSDGIGPGLKINGNLIMGNAAESGSGGGIAFQNVNGAEVLAFPNRPGQWYGVSVTNNIIVNNVAGWDGAGMSLLDALKMNITNNTIASNSTTATSGTLFNTLGAPLASTQNTTNNCVNSANCGNTSLPEPAGLVSIQNSAVLAANMNQLPTATPIICPDGNYAPGTAARNGTCKSISYPVLANNVFWQNSAYYVGVAPFSTQYQQAVVTLFNAFTGTQPATQTATGACVPASYWDIGVRGDTSATPNSGSGFTLNPTWSVLTSIAGYSGSSQHNTASNPAFVTQYCDGARIPPESGASGWAVPPGISDATVPNPIFNLTPVATVDEGNNWVNLRWGPLTTTNPTTLGTDGNYGGGLPLGDYTLVSTSPAIDYVPVGQAHPPTDFFGNPRPDPTNLTHFDVGAVEFAQASVVFNVPPVFNQAP</sequence>
<gene>
    <name evidence="1" type="ORF">GALL_30760</name>
</gene>
<name>A0A1J5T634_9ZZZZ</name>
<dbReference type="InterPro" id="IPR012334">
    <property type="entry name" value="Pectin_lyas_fold"/>
</dbReference>
<protein>
    <recommendedName>
        <fullName evidence="2">RapA2 cadherin-like domain-containing protein</fullName>
    </recommendedName>
</protein>
<dbReference type="EMBL" id="MLJW01000007">
    <property type="protein sequence ID" value="OIR16354.1"/>
    <property type="molecule type" value="Genomic_DNA"/>
</dbReference>
<dbReference type="SMART" id="SM00710">
    <property type="entry name" value="PbH1"/>
    <property type="match status" value="5"/>
</dbReference>
<dbReference type="Gene3D" id="2.60.40.420">
    <property type="entry name" value="Cupredoxins - blue copper proteins"/>
    <property type="match status" value="1"/>
</dbReference>